<dbReference type="InterPro" id="IPR012406">
    <property type="entry name" value="UreE"/>
</dbReference>
<gene>
    <name evidence="5" type="primary">ureE</name>
    <name evidence="8" type="ORF">GH266_11830</name>
</gene>
<keyword evidence="4 5" id="KW-0143">Chaperone</keyword>
<dbReference type="GO" id="GO:0005737">
    <property type="term" value="C:cytoplasm"/>
    <property type="evidence" value="ECO:0007669"/>
    <property type="project" value="UniProtKB-SubCell"/>
</dbReference>
<dbReference type="Proteomes" id="UP000435648">
    <property type="component" value="Chromosome"/>
</dbReference>
<evidence type="ECO:0000256" key="3">
    <source>
        <dbReference type="ARBA" id="ARBA00022596"/>
    </source>
</evidence>
<feature type="domain" description="UreE urease accessory N-terminal" evidence="7">
    <location>
        <begin position="3"/>
        <end position="67"/>
    </location>
</feature>
<comment type="function">
    <text evidence="5">Involved in urease metallocenter assembly. Binds nickel. Probably functions as a nickel donor during metallocenter assembly.</text>
</comment>
<dbReference type="HAMAP" id="MF_00822">
    <property type="entry name" value="UreE"/>
    <property type="match status" value="1"/>
</dbReference>
<comment type="similarity">
    <text evidence="5">Belongs to the UreE family.</text>
</comment>
<sequence length="198" mass="21425">MIRVQEILAAGSWEGAPADSVVLDREDRHRRRAVLHCAGGTRVLLDLPRAVQLHHGDALRLEDGRTVAILAAGEDLVDIEAETADDLLRIAWHLGNRHLPTQLLPGALRIRRDHVIEDMVARLGGKITPLIAPFDPEGGAYGHGTVEGHDHAHHGHAHSHTSSHSHEAGHHHPHGHSHSHSHSHSHAHSHDGTAADGS</sequence>
<evidence type="ECO:0000256" key="6">
    <source>
        <dbReference type="SAM" id="MobiDB-lite"/>
    </source>
</evidence>
<dbReference type="GO" id="GO:0016151">
    <property type="term" value="F:nickel cation binding"/>
    <property type="evidence" value="ECO:0007669"/>
    <property type="project" value="UniProtKB-UniRule"/>
</dbReference>
<name>A0A857C9E5_9HYPH</name>
<dbReference type="Pfam" id="PF02814">
    <property type="entry name" value="UreE_N"/>
    <property type="match status" value="1"/>
</dbReference>
<dbReference type="KEGG" id="siw:GH266_11830"/>
<dbReference type="Gene3D" id="3.30.70.790">
    <property type="entry name" value="UreE, C-terminal domain"/>
    <property type="match status" value="1"/>
</dbReference>
<keyword evidence="3 5" id="KW-0533">Nickel</keyword>
<feature type="compositionally biased region" description="Basic residues" evidence="6">
    <location>
        <begin position="171"/>
        <end position="187"/>
    </location>
</feature>
<comment type="subcellular location">
    <subcellularLocation>
        <location evidence="1 5">Cytoplasm</location>
    </subcellularLocation>
</comment>
<dbReference type="InterPro" id="IPR007864">
    <property type="entry name" value="UreE_C_dom"/>
</dbReference>
<dbReference type="CDD" id="cd00571">
    <property type="entry name" value="UreE"/>
    <property type="match status" value="1"/>
</dbReference>
<organism evidence="8 9">
    <name type="scientific">Stappia indica</name>
    <dbReference type="NCBI Taxonomy" id="538381"/>
    <lineage>
        <taxon>Bacteria</taxon>
        <taxon>Pseudomonadati</taxon>
        <taxon>Pseudomonadota</taxon>
        <taxon>Alphaproteobacteria</taxon>
        <taxon>Hyphomicrobiales</taxon>
        <taxon>Stappiaceae</taxon>
        <taxon>Stappia</taxon>
    </lineage>
</organism>
<evidence type="ECO:0000313" key="9">
    <source>
        <dbReference type="Proteomes" id="UP000435648"/>
    </source>
</evidence>
<dbReference type="Gene3D" id="2.60.260.20">
    <property type="entry name" value="Urease metallochaperone UreE, N-terminal domain"/>
    <property type="match status" value="1"/>
</dbReference>
<protein>
    <recommendedName>
        <fullName evidence="5">Urease accessory protein UreE</fullName>
    </recommendedName>
</protein>
<dbReference type="GO" id="GO:0006457">
    <property type="term" value="P:protein folding"/>
    <property type="evidence" value="ECO:0007669"/>
    <property type="project" value="InterPro"/>
</dbReference>
<dbReference type="Pfam" id="PF05194">
    <property type="entry name" value="UreE_C"/>
    <property type="match status" value="1"/>
</dbReference>
<dbReference type="InterPro" id="IPR004029">
    <property type="entry name" value="UreE_N"/>
</dbReference>
<evidence type="ECO:0000256" key="2">
    <source>
        <dbReference type="ARBA" id="ARBA00022490"/>
    </source>
</evidence>
<dbReference type="GO" id="GO:0051082">
    <property type="term" value="F:unfolded protein binding"/>
    <property type="evidence" value="ECO:0007669"/>
    <property type="project" value="UniProtKB-UniRule"/>
</dbReference>
<dbReference type="OrthoDB" id="9802215at2"/>
<dbReference type="AlphaFoldDB" id="A0A857C9E5"/>
<dbReference type="RefSeq" id="WP_158194085.1">
    <property type="nucleotide sequence ID" value="NZ_CP046908.1"/>
</dbReference>
<feature type="compositionally biased region" description="Basic and acidic residues" evidence="6">
    <location>
        <begin position="188"/>
        <end position="198"/>
    </location>
</feature>
<evidence type="ECO:0000259" key="7">
    <source>
        <dbReference type="SMART" id="SM00988"/>
    </source>
</evidence>
<evidence type="ECO:0000256" key="4">
    <source>
        <dbReference type="ARBA" id="ARBA00023186"/>
    </source>
</evidence>
<proteinExistence type="inferred from homology"/>
<dbReference type="GO" id="GO:0065003">
    <property type="term" value="P:protein-containing complex assembly"/>
    <property type="evidence" value="ECO:0007669"/>
    <property type="project" value="InterPro"/>
</dbReference>
<dbReference type="SUPFAM" id="SSF69287">
    <property type="entry name" value="Urease metallochaperone UreE, N-terminal domain"/>
    <property type="match status" value="1"/>
</dbReference>
<dbReference type="EMBL" id="CP046908">
    <property type="protein sequence ID" value="QGZ35132.1"/>
    <property type="molecule type" value="Genomic_DNA"/>
</dbReference>
<dbReference type="InterPro" id="IPR036118">
    <property type="entry name" value="UreE_N_sf"/>
</dbReference>
<feature type="compositionally biased region" description="Basic residues" evidence="6">
    <location>
        <begin position="151"/>
        <end position="163"/>
    </location>
</feature>
<dbReference type="GO" id="GO:0019627">
    <property type="term" value="P:urea metabolic process"/>
    <property type="evidence" value="ECO:0007669"/>
    <property type="project" value="InterPro"/>
</dbReference>
<keyword evidence="2 5" id="KW-0963">Cytoplasm</keyword>
<dbReference type="SMART" id="SM00988">
    <property type="entry name" value="UreE_N"/>
    <property type="match status" value="1"/>
</dbReference>
<accession>A0A857C9E5</accession>
<reference evidence="8 9" key="1">
    <citation type="submission" date="2019-12" db="EMBL/GenBank/DDBJ databases">
        <title>The genome of Stappia indica PHM037.</title>
        <authorList>
            <person name="Kacar D."/>
            <person name="Galan B."/>
            <person name="Canedo L."/>
            <person name="Rodriguez P."/>
            <person name="de la Calle F."/>
            <person name="Garcia J.L."/>
        </authorList>
    </citation>
    <scope>NUCLEOTIDE SEQUENCE [LARGE SCALE GENOMIC DNA]</scope>
    <source>
        <strain evidence="8 9">PHM037</strain>
    </source>
</reference>
<evidence type="ECO:0000313" key="8">
    <source>
        <dbReference type="EMBL" id="QGZ35132.1"/>
    </source>
</evidence>
<dbReference type="SUPFAM" id="SSF69737">
    <property type="entry name" value="Urease metallochaperone UreE, C-terminal domain"/>
    <property type="match status" value="1"/>
</dbReference>
<evidence type="ECO:0000256" key="1">
    <source>
        <dbReference type="ARBA" id="ARBA00004496"/>
    </source>
</evidence>
<evidence type="ECO:0000256" key="5">
    <source>
        <dbReference type="HAMAP-Rule" id="MF_00822"/>
    </source>
</evidence>
<feature type="region of interest" description="Disordered" evidence="6">
    <location>
        <begin position="138"/>
        <end position="198"/>
    </location>
</feature>